<keyword evidence="1" id="KW-0812">Transmembrane</keyword>
<evidence type="ECO:0000313" key="3">
    <source>
        <dbReference type="EMBL" id="RMI13900.1"/>
    </source>
</evidence>
<accession>A0A3M2JQ08</accession>
<feature type="transmembrane region" description="Helical" evidence="1">
    <location>
        <begin position="189"/>
        <end position="210"/>
    </location>
</feature>
<dbReference type="RefSeq" id="WP_122147923.1">
    <property type="nucleotide sequence ID" value="NZ_RFFI01000008.1"/>
</dbReference>
<organism evidence="3 4">
    <name type="scientific">Cellulomonas triticagri</name>
    <dbReference type="NCBI Taxonomy" id="2483352"/>
    <lineage>
        <taxon>Bacteria</taxon>
        <taxon>Bacillati</taxon>
        <taxon>Actinomycetota</taxon>
        <taxon>Actinomycetes</taxon>
        <taxon>Micrococcales</taxon>
        <taxon>Cellulomonadaceae</taxon>
        <taxon>Cellulomonas</taxon>
    </lineage>
</organism>
<evidence type="ECO:0000313" key="4">
    <source>
        <dbReference type="Proteomes" id="UP000269289"/>
    </source>
</evidence>
<comment type="caution">
    <text evidence="3">The sequence shown here is derived from an EMBL/GenBank/DDBJ whole genome shotgun (WGS) entry which is preliminary data.</text>
</comment>
<gene>
    <name evidence="3" type="ORF">EBM89_02710</name>
</gene>
<feature type="transmembrane region" description="Helical" evidence="1">
    <location>
        <begin position="292"/>
        <end position="314"/>
    </location>
</feature>
<keyword evidence="1" id="KW-1133">Transmembrane helix</keyword>
<keyword evidence="1" id="KW-0472">Membrane</keyword>
<proteinExistence type="predicted"/>
<dbReference type="InterPro" id="IPR002823">
    <property type="entry name" value="DUF112_TM"/>
</dbReference>
<name>A0A3M2JQ08_9CELL</name>
<dbReference type="Proteomes" id="UP000269289">
    <property type="component" value="Unassembled WGS sequence"/>
</dbReference>
<feature type="transmembrane region" description="Helical" evidence="1">
    <location>
        <begin position="391"/>
        <end position="416"/>
    </location>
</feature>
<dbReference type="EMBL" id="RFFI01000008">
    <property type="protein sequence ID" value="RMI13900.1"/>
    <property type="molecule type" value="Genomic_DNA"/>
</dbReference>
<feature type="domain" description="DUF112" evidence="2">
    <location>
        <begin position="12"/>
        <end position="431"/>
    </location>
</feature>
<keyword evidence="4" id="KW-1185">Reference proteome</keyword>
<sequence>MDLSLLLPMVVASLAAVALYTLIGFIPGTDETSVLLPVTLALVLAGTDPQVVLAFFIAAVVTLNLTNSIPTALVGLPGGVLSAPMIDHALRLKQEGRAAETIRKMAAGSVVGTLVAVPLALGIAQAIAPLGQQLREYGSLLFVGGAVVLALLGKNKVLSLLAIVPLGLLFQGVQALYRQTGVLPEDGTITVSFFLAITAGPLLLSLITLLNPTLRAALPRAGRTPVRITTTELKGAPLSPRKLLTRAELGTSAAVSAASTPLFFLSPVALTLLMGEAAGGRAKQPVERSSRAVTAMAALAHSTYLAGLIIPLLAVGLPLSPVAVGPANALFNAPPVLSLDQNLHHLLSTSQFVVAVLVGGALALVLSYVLAVRYSFRLTAVVTRYVPHEAVLALFVVFVLLLAYLDAGLVNVFAVLLVGLTCGTLNRLGVNFGVQFMSLYAAPWFVAHLM</sequence>
<reference evidence="3 4" key="1">
    <citation type="submission" date="2018-10" db="EMBL/GenBank/DDBJ databases">
        <title>Isolation, diversity and antifungal activity of actinobacteria from wheat.</title>
        <authorList>
            <person name="Han C."/>
        </authorList>
    </citation>
    <scope>NUCLEOTIDE SEQUENCE [LARGE SCALE GENOMIC DNA]</scope>
    <source>
        <strain evidence="3 4">NEAU-YY56</strain>
    </source>
</reference>
<feature type="transmembrane region" description="Helical" evidence="1">
    <location>
        <begin position="38"/>
        <end position="63"/>
    </location>
</feature>
<dbReference type="OrthoDB" id="4391232at2"/>
<feature type="transmembrane region" description="Helical" evidence="1">
    <location>
        <begin position="352"/>
        <end position="371"/>
    </location>
</feature>
<feature type="transmembrane region" description="Helical" evidence="1">
    <location>
        <begin position="6"/>
        <end position="26"/>
    </location>
</feature>
<dbReference type="Pfam" id="PF01970">
    <property type="entry name" value="TctA"/>
    <property type="match status" value="1"/>
</dbReference>
<evidence type="ECO:0000259" key="2">
    <source>
        <dbReference type="Pfam" id="PF01970"/>
    </source>
</evidence>
<feature type="transmembrane region" description="Helical" evidence="1">
    <location>
        <begin position="134"/>
        <end position="152"/>
    </location>
</feature>
<feature type="transmembrane region" description="Helical" evidence="1">
    <location>
        <begin position="106"/>
        <end position="128"/>
    </location>
</feature>
<protein>
    <submittedName>
        <fullName evidence="3">Tripartite tricarboxylate transporter TctA family protein</fullName>
    </submittedName>
</protein>
<evidence type="ECO:0000256" key="1">
    <source>
        <dbReference type="SAM" id="Phobius"/>
    </source>
</evidence>
<dbReference type="AlphaFoldDB" id="A0A3M2JQ08"/>
<feature type="transmembrane region" description="Helical" evidence="1">
    <location>
        <begin position="157"/>
        <end position="177"/>
    </location>
</feature>